<dbReference type="EMBL" id="CM037152">
    <property type="protein sequence ID" value="KAH7833113.1"/>
    <property type="molecule type" value="Genomic_DNA"/>
</dbReference>
<name>A0ACB7WXL8_9ERIC</name>
<dbReference type="Proteomes" id="UP000828048">
    <property type="component" value="Chromosome 2"/>
</dbReference>
<accession>A0ACB7WXL8</accession>
<gene>
    <name evidence="1" type="ORF">Vadar_003236</name>
</gene>
<protein>
    <submittedName>
        <fullName evidence="1">Uncharacterized protein</fullName>
    </submittedName>
</protein>
<reference evidence="1 2" key="1">
    <citation type="journal article" date="2021" name="Hortic Res">
        <title>High-quality reference genome and annotation aids understanding of berry development for evergreen blueberry (Vaccinium darrowii).</title>
        <authorList>
            <person name="Yu J."/>
            <person name="Hulse-Kemp A.M."/>
            <person name="Babiker E."/>
            <person name="Staton M."/>
        </authorList>
    </citation>
    <scope>NUCLEOTIDE SEQUENCE [LARGE SCALE GENOMIC DNA]</scope>
    <source>
        <strain evidence="2">cv. NJ 8807/NJ 8810</strain>
        <tissue evidence="1">Young leaf</tissue>
    </source>
</reference>
<evidence type="ECO:0000313" key="2">
    <source>
        <dbReference type="Proteomes" id="UP000828048"/>
    </source>
</evidence>
<keyword evidence="2" id="KW-1185">Reference proteome</keyword>
<comment type="caution">
    <text evidence="1">The sequence shown here is derived from an EMBL/GenBank/DDBJ whole genome shotgun (WGS) entry which is preliminary data.</text>
</comment>
<evidence type="ECO:0000313" key="1">
    <source>
        <dbReference type="EMBL" id="KAH7833113.1"/>
    </source>
</evidence>
<sequence>MLRFKPNHLSLRSLSSTASTSNSTSYLNSHITFFLSTQNPDPKTLLQSHGYIITTGHTNNLFIASKLISLYASLKKPTFSTQVFNSVNFKDAFLWNSVIKAQFSNGCYSQSLDFYLRMRLSYTLPTLFTFPMVVASCAELLLLKNGMEVHGLVTKLGFINAGNSAVGSSFIYFYSMCGCMEDAGYVFVEMPTRDVVAWTALVIGYVRNDESEKGMERLCEMHKVGGDGERPNSRTLEGGFQACGNLGALLEGKCLHGLAVKTGTGCTNAVQSSVLSMYTKCGTSEEAYLSFCEVDHKDLISWTSIIGIYSRFGRISECLALFWQMQVTGIYPDGIVISCLLSGFGNLTRVTEGKVFHAIIFRRNYIIDQMVSNALLSMYCRFGLFSIAEKLFDTVRDRDKEPWNIMVLEYSKVGLESKCLELFTEMQHLGIEFDSNSLASVISSCSRLGATYLGRSLHCYVIKCLLHENVSVANSLIDMYGKTGNSVLAWKIFSRTRKDPVTWNTLISSYTHSGHSSEALGLFDKMVSEGFKPNVATLVTMLSACSHVASLEKGEQIHSYIMEGGFEFDISLSTALVDMYAKCGQLDKARKIFDAMKEKDVISWNVMISGYGMHGDAESALEIFEQMEQSNVKPNELTFLAVLSACTHAGLVDKGKCFFDRMGDYALSPNLKHYSCIVDLFGRSGNLHKAEDLVLSMPIAPDGGIWGSLLSSCKIHNNAEFGIRVARHAIEADPGNEGYYVMIAELYISLGRWEEAENVRAKMKEIGVKKRAVRRFEAWNIVLSDPGSSLHLEKWPTGLHKDPFFPSSSRLWAADRGTNERRERREVKGRRKEGGRESAEDRGEGEAHLVTCWQ</sequence>
<proteinExistence type="predicted"/>
<organism evidence="1 2">
    <name type="scientific">Vaccinium darrowii</name>
    <dbReference type="NCBI Taxonomy" id="229202"/>
    <lineage>
        <taxon>Eukaryota</taxon>
        <taxon>Viridiplantae</taxon>
        <taxon>Streptophyta</taxon>
        <taxon>Embryophyta</taxon>
        <taxon>Tracheophyta</taxon>
        <taxon>Spermatophyta</taxon>
        <taxon>Magnoliopsida</taxon>
        <taxon>eudicotyledons</taxon>
        <taxon>Gunneridae</taxon>
        <taxon>Pentapetalae</taxon>
        <taxon>asterids</taxon>
        <taxon>Ericales</taxon>
        <taxon>Ericaceae</taxon>
        <taxon>Vaccinioideae</taxon>
        <taxon>Vaccinieae</taxon>
        <taxon>Vaccinium</taxon>
    </lineage>
</organism>